<dbReference type="SUPFAM" id="SSF57903">
    <property type="entry name" value="FYVE/PHD zinc finger"/>
    <property type="match status" value="1"/>
</dbReference>
<feature type="binding site" evidence="9">
    <location>
        <position position="259"/>
    </location>
    <ligand>
        <name>Zn(2+)</name>
        <dbReference type="ChEBI" id="CHEBI:29105"/>
        <label>2</label>
    </ligand>
</feature>
<feature type="binding site" evidence="9">
    <location>
        <position position="232"/>
    </location>
    <ligand>
        <name>Zn(2+)</name>
        <dbReference type="ChEBI" id="CHEBI:29105"/>
        <label>2</label>
    </ligand>
</feature>
<evidence type="ECO:0000256" key="1">
    <source>
        <dbReference type="ARBA" id="ARBA00004123"/>
    </source>
</evidence>
<feature type="binding site" evidence="9">
    <location>
        <position position="262"/>
    </location>
    <ligand>
        <name>Zn(2+)</name>
        <dbReference type="ChEBI" id="CHEBI:29105"/>
        <label>2</label>
    </ligand>
</feature>
<evidence type="ECO:0000256" key="11">
    <source>
        <dbReference type="RuleBase" id="RU361213"/>
    </source>
</evidence>
<dbReference type="GO" id="GO:0008270">
    <property type="term" value="F:zinc ion binding"/>
    <property type="evidence" value="ECO:0007669"/>
    <property type="project" value="UniProtKB-KW"/>
</dbReference>
<feature type="site" description="Histone H3K4me3 binding" evidence="8">
    <location>
        <position position="229"/>
    </location>
</feature>
<evidence type="ECO:0000313" key="14">
    <source>
        <dbReference type="EMBL" id="GAN06576.1"/>
    </source>
</evidence>
<dbReference type="InterPro" id="IPR011011">
    <property type="entry name" value="Znf_FYVE_PHD"/>
</dbReference>
<evidence type="ECO:0000259" key="13">
    <source>
        <dbReference type="PROSITE" id="PS50016"/>
    </source>
</evidence>
<accession>A0A0C9M8D1</accession>
<evidence type="ECO:0000313" key="15">
    <source>
        <dbReference type="Proteomes" id="UP000053815"/>
    </source>
</evidence>
<dbReference type="SMART" id="SM01408">
    <property type="entry name" value="ING"/>
    <property type="match status" value="1"/>
</dbReference>
<dbReference type="FunFam" id="3.30.40.10:FF:000016">
    <property type="entry name" value="Inhibitor of growth protein"/>
    <property type="match status" value="1"/>
</dbReference>
<dbReference type="EMBL" id="DF836417">
    <property type="protein sequence ID" value="GAN06576.1"/>
    <property type="molecule type" value="Genomic_DNA"/>
</dbReference>
<comment type="function">
    <text evidence="11">Component of an histone acetyltransferase complex.</text>
</comment>
<dbReference type="GO" id="GO:0006325">
    <property type="term" value="P:chromatin organization"/>
    <property type="evidence" value="ECO:0007669"/>
    <property type="project" value="UniProtKB-KW"/>
</dbReference>
<sequence length="272" mass="30713">MTRSAIDNLIYIDDYIDTVEALQIDLQKNFTLLKEMDGYAQDSNATTAKAAISLIDNIDEIDANERFIQLKALVSLLEETAQRSSEKAALAKLTSDAVDRHCNRLDADLVKFEETHPIGTLRIASLPGLTPSSRSLREYSKLSSKEKISKKISEKSQSAKKRRVVKDDLNMPRVLKEQARSRTSQDKGKPIKALPSRKNNGKPKSSDSEPIDPNEQLYCYCQQVSFGEMVACDNKECDVEWFHIACVDLKTVPKGKWYCDNCSKYKGKQRRA</sequence>
<dbReference type="PROSITE" id="PS50016">
    <property type="entry name" value="ZF_PHD_2"/>
    <property type="match status" value="1"/>
</dbReference>
<evidence type="ECO:0000256" key="10">
    <source>
        <dbReference type="PROSITE-ProRule" id="PRU00146"/>
    </source>
</evidence>
<evidence type="ECO:0000256" key="6">
    <source>
        <dbReference type="ARBA" id="ARBA00022853"/>
    </source>
</evidence>
<evidence type="ECO:0000256" key="9">
    <source>
        <dbReference type="PIRSR" id="PIRSR628651-51"/>
    </source>
</evidence>
<dbReference type="AlphaFoldDB" id="A0A0C9M8D1"/>
<feature type="site" description="Histone H3K4me3 binding" evidence="8">
    <location>
        <position position="241"/>
    </location>
</feature>
<feature type="binding site" evidence="9">
    <location>
        <position position="243"/>
    </location>
    <ligand>
        <name>Zn(2+)</name>
        <dbReference type="ChEBI" id="CHEBI:29105"/>
        <label>1</label>
    </ligand>
</feature>
<comment type="similarity">
    <text evidence="2 11">Belongs to the ING family.</text>
</comment>
<feature type="binding site" evidence="9">
    <location>
        <position position="237"/>
    </location>
    <ligand>
        <name>Zn(2+)</name>
        <dbReference type="ChEBI" id="CHEBI:29105"/>
        <label>2</label>
    </ligand>
</feature>
<keyword evidence="5 9" id="KW-0862">Zinc</keyword>
<dbReference type="GO" id="GO:0005634">
    <property type="term" value="C:nucleus"/>
    <property type="evidence" value="ECO:0007669"/>
    <property type="project" value="UniProtKB-SubCell"/>
</dbReference>
<dbReference type="OrthoDB" id="5411773at2759"/>
<dbReference type="STRING" id="91626.A0A0C9M8D1"/>
<feature type="binding site" evidence="9">
    <location>
        <position position="246"/>
    </location>
    <ligand>
        <name>Zn(2+)</name>
        <dbReference type="ChEBI" id="CHEBI:29105"/>
        <label>1</label>
    </ligand>
</feature>
<organism evidence="14">
    <name type="scientific">Mucor ambiguus</name>
    <dbReference type="NCBI Taxonomy" id="91626"/>
    <lineage>
        <taxon>Eukaryota</taxon>
        <taxon>Fungi</taxon>
        <taxon>Fungi incertae sedis</taxon>
        <taxon>Mucoromycota</taxon>
        <taxon>Mucoromycotina</taxon>
        <taxon>Mucoromycetes</taxon>
        <taxon>Mucorales</taxon>
        <taxon>Mucorineae</taxon>
        <taxon>Mucoraceae</taxon>
        <taxon>Mucor</taxon>
    </lineage>
</organism>
<dbReference type="CDD" id="cd15505">
    <property type="entry name" value="PHD_ING"/>
    <property type="match status" value="1"/>
</dbReference>
<dbReference type="Gene3D" id="6.10.140.1740">
    <property type="match status" value="1"/>
</dbReference>
<dbReference type="Proteomes" id="UP000053815">
    <property type="component" value="Unassembled WGS sequence"/>
</dbReference>
<feature type="compositionally biased region" description="Basic and acidic residues" evidence="12">
    <location>
        <begin position="165"/>
        <end position="189"/>
    </location>
</feature>
<protein>
    <recommendedName>
        <fullName evidence="11">Chromatin modification-related protein</fullName>
    </recommendedName>
</protein>
<dbReference type="PANTHER" id="PTHR10333">
    <property type="entry name" value="INHIBITOR OF GROWTH PROTEIN"/>
    <property type="match status" value="1"/>
</dbReference>
<feature type="domain" description="PHD-type" evidence="13">
    <location>
        <begin position="216"/>
        <end position="265"/>
    </location>
</feature>
<dbReference type="SMART" id="SM00249">
    <property type="entry name" value="PHD"/>
    <property type="match status" value="1"/>
</dbReference>
<dbReference type="InterPro" id="IPR024610">
    <property type="entry name" value="ING_N_histone-binding"/>
</dbReference>
<name>A0A0C9M8D1_9FUNG</name>
<feature type="binding site" evidence="9">
    <location>
        <position position="219"/>
    </location>
    <ligand>
        <name>Zn(2+)</name>
        <dbReference type="ChEBI" id="CHEBI:29105"/>
        <label>1</label>
    </ligand>
</feature>
<feature type="site" description="Histone H3K4me3 binding" evidence="8">
    <location>
        <position position="218"/>
    </location>
</feature>
<feature type="site" description="Histone H3K4me3 binding" evidence="8">
    <location>
        <position position="233"/>
    </location>
</feature>
<keyword evidence="3 9" id="KW-0479">Metal-binding</keyword>
<dbReference type="InterPro" id="IPR001965">
    <property type="entry name" value="Znf_PHD"/>
</dbReference>
<dbReference type="CDD" id="cd16859">
    <property type="entry name" value="ING_ING4_5"/>
    <property type="match status" value="1"/>
</dbReference>
<keyword evidence="4 10" id="KW-0863">Zinc-finger</keyword>
<evidence type="ECO:0000256" key="8">
    <source>
        <dbReference type="PIRSR" id="PIRSR628651-50"/>
    </source>
</evidence>
<evidence type="ECO:0000256" key="3">
    <source>
        <dbReference type="ARBA" id="ARBA00022723"/>
    </source>
</evidence>
<comment type="subcellular location">
    <subcellularLocation>
        <location evidence="1 11">Nucleus</location>
    </subcellularLocation>
</comment>
<dbReference type="InterPro" id="IPR028651">
    <property type="entry name" value="ING_fam"/>
</dbReference>
<dbReference type="Gene3D" id="3.30.40.10">
    <property type="entry name" value="Zinc/RING finger domain, C3HC4 (zinc finger)"/>
    <property type="match status" value="1"/>
</dbReference>
<dbReference type="InterPro" id="IPR013083">
    <property type="entry name" value="Znf_RING/FYVE/PHD"/>
</dbReference>
<gene>
    <name evidence="14" type="ORF">MAM1_0128d06062</name>
</gene>
<proteinExistence type="inferred from homology"/>
<keyword evidence="6 11" id="KW-0156">Chromatin regulator</keyword>
<reference evidence="14" key="1">
    <citation type="submission" date="2014-09" db="EMBL/GenBank/DDBJ databases">
        <title>Draft genome sequence of an oleaginous Mucoromycotina fungus Mucor ambiguus NBRC6742.</title>
        <authorList>
            <person name="Takeda I."/>
            <person name="Yamane N."/>
            <person name="Morita T."/>
            <person name="Tamano K."/>
            <person name="Machida M."/>
            <person name="Baker S."/>
            <person name="Koike H."/>
        </authorList>
    </citation>
    <scope>NUCLEOTIDE SEQUENCE</scope>
    <source>
        <strain evidence="14">NBRC 6742</strain>
    </source>
</reference>
<evidence type="ECO:0000256" key="4">
    <source>
        <dbReference type="ARBA" id="ARBA00022771"/>
    </source>
</evidence>
<evidence type="ECO:0000256" key="12">
    <source>
        <dbReference type="SAM" id="MobiDB-lite"/>
    </source>
</evidence>
<dbReference type="Pfam" id="PF12998">
    <property type="entry name" value="ING"/>
    <property type="match status" value="1"/>
</dbReference>
<evidence type="ECO:0000256" key="7">
    <source>
        <dbReference type="ARBA" id="ARBA00023242"/>
    </source>
</evidence>
<keyword evidence="7 11" id="KW-0539">Nucleus</keyword>
<evidence type="ECO:0000256" key="2">
    <source>
        <dbReference type="ARBA" id="ARBA00010210"/>
    </source>
</evidence>
<comment type="domain">
    <text evidence="11">The PHD-type zinc finger mediates the binding to H3K4me3.</text>
</comment>
<dbReference type="PROSITE" id="PS01359">
    <property type="entry name" value="ZF_PHD_1"/>
    <property type="match status" value="1"/>
</dbReference>
<feature type="region of interest" description="Disordered" evidence="12">
    <location>
        <begin position="150"/>
        <end position="210"/>
    </location>
</feature>
<keyword evidence="15" id="KW-1185">Reference proteome</keyword>
<feature type="binding site" evidence="9">
    <location>
        <position position="221"/>
    </location>
    <ligand>
        <name>Zn(2+)</name>
        <dbReference type="ChEBI" id="CHEBI:29105"/>
        <label>1</label>
    </ligand>
</feature>
<evidence type="ECO:0000256" key="5">
    <source>
        <dbReference type="ARBA" id="ARBA00022833"/>
    </source>
</evidence>
<dbReference type="InterPro" id="IPR019787">
    <property type="entry name" value="Znf_PHD-finger"/>
</dbReference>
<dbReference type="InterPro" id="IPR019786">
    <property type="entry name" value="Zinc_finger_PHD-type_CS"/>
</dbReference>
<comment type="subunit">
    <text evidence="11">Component of an histone acetyltransferase complex. Interacts with H3K4me3 and to a lesser extent with H3K4me2.</text>
</comment>